<dbReference type="EnsemblPlants" id="OB10G14500.1">
    <property type="protein sequence ID" value="OB10G14500.1"/>
    <property type="gene ID" value="OB10G14500"/>
</dbReference>
<evidence type="ECO:0000313" key="2">
    <source>
        <dbReference type="EnsemblPlants" id="OB10G14500.1"/>
    </source>
</evidence>
<feature type="compositionally biased region" description="Basic and acidic residues" evidence="1">
    <location>
        <begin position="290"/>
        <end position="303"/>
    </location>
</feature>
<protein>
    <submittedName>
        <fullName evidence="2">Uncharacterized protein</fullName>
    </submittedName>
</protein>
<reference evidence="2" key="1">
    <citation type="journal article" date="2013" name="Nat. Commun.">
        <title>Whole-genome sequencing of Oryza brachyantha reveals mechanisms underlying Oryza genome evolution.</title>
        <authorList>
            <person name="Chen J."/>
            <person name="Huang Q."/>
            <person name="Gao D."/>
            <person name="Wang J."/>
            <person name="Lang Y."/>
            <person name="Liu T."/>
            <person name="Li B."/>
            <person name="Bai Z."/>
            <person name="Luis Goicoechea J."/>
            <person name="Liang C."/>
            <person name="Chen C."/>
            <person name="Zhang W."/>
            <person name="Sun S."/>
            <person name="Liao Y."/>
            <person name="Zhang X."/>
            <person name="Yang L."/>
            <person name="Song C."/>
            <person name="Wang M."/>
            <person name="Shi J."/>
            <person name="Liu G."/>
            <person name="Liu J."/>
            <person name="Zhou H."/>
            <person name="Zhou W."/>
            <person name="Yu Q."/>
            <person name="An N."/>
            <person name="Chen Y."/>
            <person name="Cai Q."/>
            <person name="Wang B."/>
            <person name="Liu B."/>
            <person name="Min J."/>
            <person name="Huang Y."/>
            <person name="Wu H."/>
            <person name="Li Z."/>
            <person name="Zhang Y."/>
            <person name="Yin Y."/>
            <person name="Song W."/>
            <person name="Jiang J."/>
            <person name="Jackson S.A."/>
            <person name="Wing R.A."/>
            <person name="Wang J."/>
            <person name="Chen M."/>
        </authorList>
    </citation>
    <scope>NUCLEOTIDE SEQUENCE [LARGE SCALE GENOMIC DNA]</scope>
    <source>
        <strain evidence="2">cv. IRGC 101232</strain>
    </source>
</reference>
<organism evidence="2">
    <name type="scientific">Oryza brachyantha</name>
    <name type="common">malo sina</name>
    <dbReference type="NCBI Taxonomy" id="4533"/>
    <lineage>
        <taxon>Eukaryota</taxon>
        <taxon>Viridiplantae</taxon>
        <taxon>Streptophyta</taxon>
        <taxon>Embryophyta</taxon>
        <taxon>Tracheophyta</taxon>
        <taxon>Spermatophyta</taxon>
        <taxon>Magnoliopsida</taxon>
        <taxon>Liliopsida</taxon>
        <taxon>Poales</taxon>
        <taxon>Poaceae</taxon>
        <taxon>BOP clade</taxon>
        <taxon>Oryzoideae</taxon>
        <taxon>Oryzeae</taxon>
        <taxon>Oryzinae</taxon>
        <taxon>Oryza</taxon>
    </lineage>
</organism>
<dbReference type="Gramene" id="OB10G14500.1">
    <property type="protein sequence ID" value="OB10G14500.1"/>
    <property type="gene ID" value="OB10G14500"/>
</dbReference>
<sequence>MFHELSSIGVTGAALAAGEGGEVGHTVHLVAEEAPRRAAVRAAARRRRHQPRRLLPQVQRVQPRVRLLRVHVGAGRQEDEPALLADAPQANPLHVRQRQQVVQHHLLHLLPPPLPRRAPVVAVVAGEDADHHVVVRQASPNLDGAETPVRRDGEPAVLHLAAEAEAELAVPLPLRWDGLGGRLQGAHVDAEHRIPCQPEHAAADGHTGGHVAQALAADLDAGYLSLGAPGLGVRRVGPARREVAALVEEHQAEGGGTRLERICRVLEIVGGEQRACVVPRPVLPGEDGEDGHVPGHGVAHDEPEGGGARGAAELEDEAAVP</sequence>
<feature type="region of interest" description="Disordered" evidence="1">
    <location>
        <begin position="284"/>
        <end position="321"/>
    </location>
</feature>
<name>J3N1Q2_ORYBR</name>
<proteinExistence type="predicted"/>
<evidence type="ECO:0000256" key="1">
    <source>
        <dbReference type="SAM" id="MobiDB-lite"/>
    </source>
</evidence>
<evidence type="ECO:0000313" key="3">
    <source>
        <dbReference type="Proteomes" id="UP000006038"/>
    </source>
</evidence>
<dbReference type="AlphaFoldDB" id="J3N1Q2"/>
<dbReference type="Proteomes" id="UP000006038">
    <property type="component" value="Chromosome 10"/>
</dbReference>
<keyword evidence="3" id="KW-1185">Reference proteome</keyword>
<accession>J3N1Q2</accession>
<dbReference type="HOGENOM" id="CLU_867074_0_0_1"/>
<reference evidence="2" key="2">
    <citation type="submission" date="2013-04" db="UniProtKB">
        <authorList>
            <consortium name="EnsemblPlants"/>
        </authorList>
    </citation>
    <scope>IDENTIFICATION</scope>
</reference>